<dbReference type="PANTHER" id="PTHR15020:SF50">
    <property type="entry name" value="UPF0659 PROTEIN YMR090W"/>
    <property type="match status" value="1"/>
</dbReference>
<dbReference type="Gene3D" id="3.40.50.720">
    <property type="entry name" value="NAD(P)-binding Rossmann-like Domain"/>
    <property type="match status" value="1"/>
</dbReference>
<dbReference type="Proteomes" id="UP000887568">
    <property type="component" value="Unplaced"/>
</dbReference>
<name>A0A913ZDX7_PATMI</name>
<dbReference type="OMA" id="APFIIKQ"/>
<protein>
    <recommendedName>
        <fullName evidence="1">NAD(P)-binding domain-containing protein</fullName>
    </recommendedName>
</protein>
<accession>A0A913ZDX7</accession>
<dbReference type="InterPro" id="IPR036291">
    <property type="entry name" value="NAD(P)-bd_dom_sf"/>
</dbReference>
<feature type="domain" description="NAD(P)-binding" evidence="1">
    <location>
        <begin position="8"/>
        <end position="212"/>
    </location>
</feature>
<dbReference type="EnsemblMetazoa" id="XM_038193333.1">
    <property type="protein sequence ID" value="XP_038049261.1"/>
    <property type="gene ID" value="LOC119722928"/>
</dbReference>
<evidence type="ECO:0000313" key="3">
    <source>
        <dbReference type="Proteomes" id="UP000887568"/>
    </source>
</evidence>
<reference evidence="2" key="1">
    <citation type="submission" date="2022-11" db="UniProtKB">
        <authorList>
            <consortium name="EnsemblMetazoa"/>
        </authorList>
    </citation>
    <scope>IDENTIFICATION</scope>
</reference>
<organism evidence="2 3">
    <name type="scientific">Patiria miniata</name>
    <name type="common">Bat star</name>
    <name type="synonym">Asterina miniata</name>
    <dbReference type="NCBI Taxonomy" id="46514"/>
    <lineage>
        <taxon>Eukaryota</taxon>
        <taxon>Metazoa</taxon>
        <taxon>Echinodermata</taxon>
        <taxon>Eleutherozoa</taxon>
        <taxon>Asterozoa</taxon>
        <taxon>Asteroidea</taxon>
        <taxon>Valvatacea</taxon>
        <taxon>Valvatida</taxon>
        <taxon>Asterinidae</taxon>
        <taxon>Patiria</taxon>
    </lineage>
</organism>
<dbReference type="InterPro" id="IPR016040">
    <property type="entry name" value="NAD(P)-bd_dom"/>
</dbReference>
<keyword evidence="3" id="KW-1185">Reference proteome</keyword>
<dbReference type="AlphaFoldDB" id="A0A913ZDX7"/>
<evidence type="ECO:0000259" key="1">
    <source>
        <dbReference type="Pfam" id="PF13460"/>
    </source>
</evidence>
<dbReference type="GO" id="GO:0003824">
    <property type="term" value="F:catalytic activity"/>
    <property type="evidence" value="ECO:0007669"/>
    <property type="project" value="UniProtKB-ARBA"/>
</dbReference>
<sequence length="225" mass="25359">MKKFAVLGATGETGQQLLKLALGEGHEVVALCRNPSGLNVTHEKLKAVQADVFSIDSLKQHFVDCDAIFSCLGRSTSYTRLESTFYCDTMKVITQAMREAEIKRLVCMTSWATDYRRSEPGTFLVERVLKPFMRLTIGRILDDMQRMERYLIDDCQDLNYTIVRPPGLTNGPLSGAAVECEQEGQYVYSVSWRRIWMSRADVANFMLSTLNSADHDQKTVAIAVL</sequence>
<dbReference type="SUPFAM" id="SSF51735">
    <property type="entry name" value="NAD(P)-binding Rossmann-fold domains"/>
    <property type="match status" value="1"/>
</dbReference>
<evidence type="ECO:0000313" key="2">
    <source>
        <dbReference type="EnsemblMetazoa" id="XP_038049261.1"/>
    </source>
</evidence>
<proteinExistence type="predicted"/>
<dbReference type="RefSeq" id="XP_038049261.1">
    <property type="nucleotide sequence ID" value="XM_038193333.1"/>
</dbReference>
<dbReference type="PANTHER" id="PTHR15020">
    <property type="entry name" value="FLAVIN REDUCTASE-RELATED"/>
    <property type="match status" value="1"/>
</dbReference>
<dbReference type="OrthoDB" id="419598at2759"/>
<dbReference type="Pfam" id="PF13460">
    <property type="entry name" value="NAD_binding_10"/>
    <property type="match status" value="1"/>
</dbReference>
<dbReference type="CDD" id="cd05244">
    <property type="entry name" value="BVR-B_like_SDR_a"/>
    <property type="match status" value="1"/>
</dbReference>
<dbReference type="GeneID" id="119722928"/>